<sequence>MSTFLIVSSHCVSVQSHLAHSIQSAVSSRGVAHSFTSSQLQNAVTAAALGSRAGKHAAALSLQQGAKVSASSSGNQGNMGGWRKQSSGNTGISNDHHYTEEDSPRIPLQAGALRLRPARRPKRTLLRTSSQGSLSFEDHP</sequence>
<evidence type="ECO:0000256" key="1">
    <source>
        <dbReference type="SAM" id="MobiDB-lite"/>
    </source>
</evidence>
<organism evidence="2 3">
    <name type="scientific">Xenoophorus captivus</name>
    <dbReference type="NCBI Taxonomy" id="1517983"/>
    <lineage>
        <taxon>Eukaryota</taxon>
        <taxon>Metazoa</taxon>
        <taxon>Chordata</taxon>
        <taxon>Craniata</taxon>
        <taxon>Vertebrata</taxon>
        <taxon>Euteleostomi</taxon>
        <taxon>Actinopterygii</taxon>
        <taxon>Neopterygii</taxon>
        <taxon>Teleostei</taxon>
        <taxon>Neoteleostei</taxon>
        <taxon>Acanthomorphata</taxon>
        <taxon>Ovalentaria</taxon>
        <taxon>Atherinomorphae</taxon>
        <taxon>Cyprinodontiformes</taxon>
        <taxon>Goodeidae</taxon>
        <taxon>Xenoophorus</taxon>
    </lineage>
</organism>
<feature type="region of interest" description="Disordered" evidence="1">
    <location>
        <begin position="60"/>
        <end position="140"/>
    </location>
</feature>
<proteinExistence type="predicted"/>
<feature type="compositionally biased region" description="Polar residues" evidence="1">
    <location>
        <begin position="61"/>
        <end position="76"/>
    </location>
</feature>
<feature type="compositionally biased region" description="Basic residues" evidence="1">
    <location>
        <begin position="116"/>
        <end position="125"/>
    </location>
</feature>
<keyword evidence="3" id="KW-1185">Reference proteome</keyword>
<evidence type="ECO:0000313" key="2">
    <source>
        <dbReference type="EMBL" id="MEQ2214729.1"/>
    </source>
</evidence>
<feature type="compositionally biased region" description="Polar residues" evidence="1">
    <location>
        <begin position="84"/>
        <end position="93"/>
    </location>
</feature>
<feature type="compositionally biased region" description="Basic and acidic residues" evidence="1">
    <location>
        <begin position="94"/>
        <end position="104"/>
    </location>
</feature>
<accession>A0ABV0S2F1</accession>
<protein>
    <submittedName>
        <fullName evidence="2">Uncharacterized protein</fullName>
    </submittedName>
</protein>
<gene>
    <name evidence="2" type="ORF">XENOCAPTIV_018178</name>
</gene>
<name>A0ABV0S2F1_9TELE</name>
<comment type="caution">
    <text evidence="2">The sequence shown here is derived from an EMBL/GenBank/DDBJ whole genome shotgun (WGS) entry which is preliminary data.</text>
</comment>
<reference evidence="2 3" key="1">
    <citation type="submission" date="2021-06" db="EMBL/GenBank/DDBJ databases">
        <authorList>
            <person name="Palmer J.M."/>
        </authorList>
    </citation>
    <scope>NUCLEOTIDE SEQUENCE [LARGE SCALE GENOMIC DNA]</scope>
    <source>
        <strain evidence="2 3">XC_2019</strain>
        <tissue evidence="2">Muscle</tissue>
    </source>
</reference>
<dbReference type="Proteomes" id="UP001434883">
    <property type="component" value="Unassembled WGS sequence"/>
</dbReference>
<dbReference type="EMBL" id="JAHRIN010067599">
    <property type="protein sequence ID" value="MEQ2214729.1"/>
    <property type="molecule type" value="Genomic_DNA"/>
</dbReference>
<evidence type="ECO:0000313" key="3">
    <source>
        <dbReference type="Proteomes" id="UP001434883"/>
    </source>
</evidence>